<evidence type="ECO:0000313" key="2">
    <source>
        <dbReference type="EMBL" id="RLE13490.1"/>
    </source>
</evidence>
<dbReference type="AlphaFoldDB" id="A0A662DCL8"/>
<dbReference type="NCBIfam" id="TIGR01764">
    <property type="entry name" value="excise"/>
    <property type="match status" value="1"/>
</dbReference>
<proteinExistence type="predicted"/>
<evidence type="ECO:0000259" key="1">
    <source>
        <dbReference type="Pfam" id="PF12728"/>
    </source>
</evidence>
<name>A0A662DCL8_UNCAE</name>
<reference evidence="2 3" key="1">
    <citation type="submission" date="2018-06" db="EMBL/GenBank/DDBJ databases">
        <title>Extensive metabolic versatility and redundancy in microbially diverse, dynamic hydrothermal sediments.</title>
        <authorList>
            <person name="Dombrowski N."/>
            <person name="Teske A."/>
            <person name="Baker B.J."/>
        </authorList>
    </citation>
    <scope>NUCLEOTIDE SEQUENCE [LARGE SCALE GENOMIC DNA]</scope>
    <source>
        <strain evidence="2">B19_G9</strain>
    </source>
</reference>
<organism evidence="2 3">
    <name type="scientific">Aerophobetes bacterium</name>
    <dbReference type="NCBI Taxonomy" id="2030807"/>
    <lineage>
        <taxon>Bacteria</taxon>
        <taxon>Candidatus Aerophobota</taxon>
    </lineage>
</organism>
<feature type="domain" description="Helix-turn-helix" evidence="1">
    <location>
        <begin position="5"/>
        <end position="54"/>
    </location>
</feature>
<dbReference type="InterPro" id="IPR010093">
    <property type="entry name" value="SinI_DNA-bd"/>
</dbReference>
<dbReference type="InterPro" id="IPR036388">
    <property type="entry name" value="WH-like_DNA-bd_sf"/>
</dbReference>
<dbReference type="Pfam" id="PF12728">
    <property type="entry name" value="HTH_17"/>
    <property type="match status" value="1"/>
</dbReference>
<dbReference type="Gene3D" id="1.10.10.10">
    <property type="entry name" value="Winged helix-like DNA-binding domain superfamily/Winged helix DNA-binding domain"/>
    <property type="match status" value="1"/>
</dbReference>
<sequence>MVHQLLSVKELSNLIKVKKSTVYAWASQKRIPHIKLCGKILFDPDEIKKWVEKNKVTPVKS</sequence>
<protein>
    <recommendedName>
        <fullName evidence="1">Helix-turn-helix domain-containing protein</fullName>
    </recommendedName>
</protein>
<comment type="caution">
    <text evidence="2">The sequence shown here is derived from an EMBL/GenBank/DDBJ whole genome shotgun (WGS) entry which is preliminary data.</text>
</comment>
<dbReference type="InterPro" id="IPR041657">
    <property type="entry name" value="HTH_17"/>
</dbReference>
<dbReference type="EMBL" id="QMQB01000086">
    <property type="protein sequence ID" value="RLE13490.1"/>
    <property type="molecule type" value="Genomic_DNA"/>
</dbReference>
<gene>
    <name evidence="2" type="ORF">DRI96_02910</name>
</gene>
<dbReference type="GO" id="GO:0003677">
    <property type="term" value="F:DNA binding"/>
    <property type="evidence" value="ECO:0007669"/>
    <property type="project" value="InterPro"/>
</dbReference>
<dbReference type="InterPro" id="IPR009061">
    <property type="entry name" value="DNA-bd_dom_put_sf"/>
</dbReference>
<accession>A0A662DCL8</accession>
<dbReference type="SUPFAM" id="SSF46955">
    <property type="entry name" value="Putative DNA-binding domain"/>
    <property type="match status" value="1"/>
</dbReference>
<dbReference type="Proteomes" id="UP000267654">
    <property type="component" value="Unassembled WGS sequence"/>
</dbReference>
<evidence type="ECO:0000313" key="3">
    <source>
        <dbReference type="Proteomes" id="UP000267654"/>
    </source>
</evidence>